<keyword evidence="4" id="KW-1185">Reference proteome</keyword>
<evidence type="ECO:0000256" key="1">
    <source>
        <dbReference type="SAM" id="MobiDB-lite"/>
    </source>
</evidence>
<dbReference type="RefSeq" id="WP_156215080.1">
    <property type="nucleotide sequence ID" value="NZ_FOCO01000010.1"/>
</dbReference>
<keyword evidence="2" id="KW-0472">Membrane</keyword>
<feature type="region of interest" description="Disordered" evidence="1">
    <location>
        <begin position="1"/>
        <end position="21"/>
    </location>
</feature>
<feature type="transmembrane region" description="Helical" evidence="2">
    <location>
        <begin position="20"/>
        <end position="43"/>
    </location>
</feature>
<dbReference type="Proteomes" id="UP000183002">
    <property type="component" value="Unassembled WGS sequence"/>
</dbReference>
<sequence length="46" mass="4920">MTDQNDQNDQKPPKKPASDAAMSGRVATVVLLFLAVFLGLFIWGAG</sequence>
<accession>A0A1H8F383</accession>
<keyword evidence="2" id="KW-0812">Transmembrane</keyword>
<gene>
    <name evidence="3" type="ORF">SAMN05216227_101022</name>
</gene>
<name>A0A1H8F383_9RHOB</name>
<evidence type="ECO:0000313" key="4">
    <source>
        <dbReference type="Proteomes" id="UP000183002"/>
    </source>
</evidence>
<evidence type="ECO:0000313" key="3">
    <source>
        <dbReference type="EMBL" id="SEN26361.1"/>
    </source>
</evidence>
<dbReference type="AlphaFoldDB" id="A0A1H8F383"/>
<organism evidence="3 4">
    <name type="scientific">Pseudorhodobacter antarcticus</name>
    <dbReference type="NCBI Taxonomy" id="1077947"/>
    <lineage>
        <taxon>Bacteria</taxon>
        <taxon>Pseudomonadati</taxon>
        <taxon>Pseudomonadota</taxon>
        <taxon>Alphaproteobacteria</taxon>
        <taxon>Rhodobacterales</taxon>
        <taxon>Paracoccaceae</taxon>
        <taxon>Pseudorhodobacter</taxon>
    </lineage>
</organism>
<reference evidence="3 4" key="1">
    <citation type="submission" date="2016-10" db="EMBL/GenBank/DDBJ databases">
        <authorList>
            <person name="de Groot N.N."/>
        </authorList>
    </citation>
    <scope>NUCLEOTIDE SEQUENCE [LARGE SCALE GENOMIC DNA]</scope>
    <source>
        <strain evidence="3 4">CGMCC 1.10836</strain>
    </source>
</reference>
<protein>
    <submittedName>
        <fullName evidence="3">Uncharacterized protein</fullName>
    </submittedName>
</protein>
<evidence type="ECO:0000256" key="2">
    <source>
        <dbReference type="SAM" id="Phobius"/>
    </source>
</evidence>
<dbReference type="EMBL" id="FOCO01000010">
    <property type="protein sequence ID" value="SEN26361.1"/>
    <property type="molecule type" value="Genomic_DNA"/>
</dbReference>
<dbReference type="STRING" id="1077947.SAMN05216227_101022"/>
<proteinExistence type="predicted"/>
<keyword evidence="2" id="KW-1133">Transmembrane helix</keyword>